<keyword evidence="1" id="KW-0175">Coiled coil</keyword>
<feature type="compositionally biased region" description="Basic and acidic residues" evidence="2">
    <location>
        <begin position="285"/>
        <end position="299"/>
    </location>
</feature>
<protein>
    <submittedName>
        <fullName evidence="3">Uncharacterized protein</fullName>
    </submittedName>
</protein>
<proteinExistence type="predicted"/>
<feature type="region of interest" description="Disordered" evidence="2">
    <location>
        <begin position="278"/>
        <end position="310"/>
    </location>
</feature>
<accession>A0A4S9EZD8</accession>
<reference evidence="3 4" key="1">
    <citation type="submission" date="2018-10" db="EMBL/GenBank/DDBJ databases">
        <title>Fifty Aureobasidium pullulans genomes reveal a recombining polyextremotolerant generalist.</title>
        <authorList>
            <person name="Gostincar C."/>
            <person name="Turk M."/>
            <person name="Zajc J."/>
            <person name="Gunde-Cimerman N."/>
        </authorList>
    </citation>
    <scope>NUCLEOTIDE SEQUENCE [LARGE SCALE GENOMIC DNA]</scope>
    <source>
        <strain evidence="3 4">EXF-9785</strain>
    </source>
</reference>
<feature type="region of interest" description="Disordered" evidence="2">
    <location>
        <begin position="1"/>
        <end position="24"/>
    </location>
</feature>
<organism evidence="3 4">
    <name type="scientific">Aureobasidium pullulans</name>
    <name type="common">Black yeast</name>
    <name type="synonym">Pullularia pullulans</name>
    <dbReference type="NCBI Taxonomy" id="5580"/>
    <lineage>
        <taxon>Eukaryota</taxon>
        <taxon>Fungi</taxon>
        <taxon>Dikarya</taxon>
        <taxon>Ascomycota</taxon>
        <taxon>Pezizomycotina</taxon>
        <taxon>Dothideomycetes</taxon>
        <taxon>Dothideomycetidae</taxon>
        <taxon>Dothideales</taxon>
        <taxon>Saccotheciaceae</taxon>
        <taxon>Aureobasidium</taxon>
    </lineage>
</organism>
<gene>
    <name evidence="3" type="ORF">D6D10_03539</name>
</gene>
<dbReference type="EMBL" id="QZAV01000050">
    <property type="protein sequence ID" value="THX40405.1"/>
    <property type="molecule type" value="Genomic_DNA"/>
</dbReference>
<evidence type="ECO:0000313" key="3">
    <source>
        <dbReference type="EMBL" id="THX40405.1"/>
    </source>
</evidence>
<dbReference type="AlphaFoldDB" id="A0A4S9EZD8"/>
<name>A0A4S9EZD8_AURPU</name>
<evidence type="ECO:0000256" key="2">
    <source>
        <dbReference type="SAM" id="MobiDB-lite"/>
    </source>
</evidence>
<feature type="coiled-coil region" evidence="1">
    <location>
        <begin position="85"/>
        <end position="119"/>
    </location>
</feature>
<sequence length="485" mass="54380">MPTNSAEPPAKRLRMSSNESTSATSVSTLQDVLPSFVETKQFACYVSSDDLESMIFRTEDLQRVTNTFGSYLFNNGTEGDMKRVFKSCEETASSLRSTLEDLEARATKSSTEMDEYISNEANMESLIKKATRSTATMDFLIKTAIERIVDDELSCLASLNGTYLDLTYKKWYSRLDDPDSFVVPIKKAMEEDPTPLEDFEAKIKQYFRRDMVQKATKDFELQLETQWKNLRVCGKTNEYDLASATMFHPNNIFVLATPLMTCNTWTCIWSQSNMPVPSSLSHSRPISDEPPNKRARTSDELNPTNSSPHLLISPTAMIPSSSTINTHSYISHVDLEVLSNKVKKLQSDLGGLTSQTWGGPGKDKILDCKHDVDGLAQSLKQMEALSTDHSKSLNSTVGETIDKIFGRRFAEEMQKLSISNQNLIKDGLRKLGGSNSTRTAIKESLLKDSDMLLNFVKKFTEHLRRALADIAAKRLEAEILEEFGA</sequence>
<evidence type="ECO:0000256" key="1">
    <source>
        <dbReference type="SAM" id="Coils"/>
    </source>
</evidence>
<evidence type="ECO:0000313" key="4">
    <source>
        <dbReference type="Proteomes" id="UP000308953"/>
    </source>
</evidence>
<comment type="caution">
    <text evidence="3">The sequence shown here is derived from an EMBL/GenBank/DDBJ whole genome shotgun (WGS) entry which is preliminary data.</text>
</comment>
<dbReference type="Proteomes" id="UP000308953">
    <property type="component" value="Unassembled WGS sequence"/>
</dbReference>